<dbReference type="PANTHER" id="PTHR30006">
    <property type="entry name" value="THIAMINE-BINDING PERIPLASMIC PROTEIN-RELATED"/>
    <property type="match status" value="1"/>
</dbReference>
<dbReference type="PANTHER" id="PTHR30006:SF2">
    <property type="entry name" value="ABC TRANSPORTER SUBSTRATE-BINDING PROTEIN"/>
    <property type="match status" value="1"/>
</dbReference>
<keyword evidence="1 2" id="KW-0732">Signal</keyword>
<dbReference type="InterPro" id="IPR001188">
    <property type="entry name" value="Sperm_putr-bd"/>
</dbReference>
<accession>A0A1M7LNT7</accession>
<dbReference type="GO" id="GO:0030976">
    <property type="term" value="F:thiamine pyrophosphate binding"/>
    <property type="evidence" value="ECO:0007669"/>
    <property type="project" value="TreeGrafter"/>
</dbReference>
<dbReference type="GO" id="GO:0019808">
    <property type="term" value="F:polyamine binding"/>
    <property type="evidence" value="ECO:0007669"/>
    <property type="project" value="InterPro"/>
</dbReference>
<dbReference type="EMBL" id="FRCB01000018">
    <property type="protein sequence ID" value="SHM79308.1"/>
    <property type="molecule type" value="Genomic_DNA"/>
</dbReference>
<dbReference type="GO" id="GO:0030975">
    <property type="term" value="F:thiamine binding"/>
    <property type="evidence" value="ECO:0007669"/>
    <property type="project" value="TreeGrafter"/>
</dbReference>
<evidence type="ECO:0000256" key="1">
    <source>
        <dbReference type="ARBA" id="ARBA00022729"/>
    </source>
</evidence>
<feature type="signal peptide" evidence="2">
    <location>
        <begin position="1"/>
        <end position="22"/>
    </location>
</feature>
<evidence type="ECO:0000313" key="4">
    <source>
        <dbReference type="Proteomes" id="UP000322545"/>
    </source>
</evidence>
<dbReference type="CDD" id="cd13589">
    <property type="entry name" value="PBP2_polyamine_RpCGA009"/>
    <property type="match status" value="1"/>
</dbReference>
<keyword evidence="4" id="KW-1185">Reference proteome</keyword>
<dbReference type="Proteomes" id="UP000322545">
    <property type="component" value="Unassembled WGS sequence"/>
</dbReference>
<evidence type="ECO:0000256" key="2">
    <source>
        <dbReference type="SAM" id="SignalP"/>
    </source>
</evidence>
<dbReference type="GO" id="GO:0030288">
    <property type="term" value="C:outer membrane-bounded periplasmic space"/>
    <property type="evidence" value="ECO:0007669"/>
    <property type="project" value="TreeGrafter"/>
</dbReference>
<dbReference type="SUPFAM" id="SSF53850">
    <property type="entry name" value="Periplasmic binding protein-like II"/>
    <property type="match status" value="1"/>
</dbReference>
<name>A0A1M7LNT7_9RHOB</name>
<dbReference type="PRINTS" id="PR00909">
    <property type="entry name" value="SPERMDNBNDNG"/>
</dbReference>
<dbReference type="Pfam" id="PF13416">
    <property type="entry name" value="SBP_bac_8"/>
    <property type="match status" value="1"/>
</dbReference>
<dbReference type="Gene3D" id="3.40.190.10">
    <property type="entry name" value="Periplasmic binding protein-like II"/>
    <property type="match status" value="2"/>
</dbReference>
<dbReference type="AlphaFoldDB" id="A0A1M7LNT7"/>
<dbReference type="GO" id="GO:0015846">
    <property type="term" value="P:polyamine transport"/>
    <property type="evidence" value="ECO:0007669"/>
    <property type="project" value="InterPro"/>
</dbReference>
<sequence length="345" mass="35534">MKKTALSVVVTMLATAGGTAQANESLNVSAYGGSWGDALQACIFTPFEEATGIDVVVEPSASSVTLSKLQAEASSPIMDVAWMDGGVSELARDSGVVAPIDPSLAPGLAGVIDQAKYKTEGGGIYAVGNGYFAVGIVYNSEEITTPPTSWEDLWNAEYAGRVILPSAVNSIGVPIFAAFNALAGGTLDDLTPGIEKMKTLEPALFFDSSGVANSGFQTGEGVIGAHYATQAFTMADGGLPIAYAIPKEGAMASDIRIHIVKGTKNSEAAHKLVDFAVQPAQAGCLATRLQVGPSTSGVELPPEVAARMPWGADGSIDDLAVADWTAINAYRDALSEAWTRLASGN</sequence>
<organism evidence="3 4">
    <name type="scientific">Roseovarius litoreus</name>
    <dbReference type="NCBI Taxonomy" id="1155722"/>
    <lineage>
        <taxon>Bacteria</taxon>
        <taxon>Pseudomonadati</taxon>
        <taxon>Pseudomonadota</taxon>
        <taxon>Alphaproteobacteria</taxon>
        <taxon>Rhodobacterales</taxon>
        <taxon>Roseobacteraceae</taxon>
        <taxon>Roseovarius</taxon>
    </lineage>
</organism>
<evidence type="ECO:0000313" key="3">
    <source>
        <dbReference type="EMBL" id="SHM79308.1"/>
    </source>
</evidence>
<gene>
    <name evidence="3" type="ORF">SAMN05443432_11820</name>
</gene>
<dbReference type="InterPro" id="IPR006059">
    <property type="entry name" value="SBP"/>
</dbReference>
<proteinExistence type="predicted"/>
<protein>
    <submittedName>
        <fullName evidence="3">Putative spermidine/putrescine transport system substrate-binding protein</fullName>
    </submittedName>
</protein>
<reference evidence="3 4" key="1">
    <citation type="submission" date="2016-11" db="EMBL/GenBank/DDBJ databases">
        <authorList>
            <person name="Varghese N."/>
            <person name="Submissions S."/>
        </authorList>
    </citation>
    <scope>NUCLEOTIDE SEQUENCE [LARGE SCALE GENOMIC DNA]</scope>
    <source>
        <strain evidence="3 4">DSM 28249</strain>
    </source>
</reference>
<feature type="chain" id="PRO_5009927963" evidence="2">
    <location>
        <begin position="23"/>
        <end position="345"/>
    </location>
</feature>
<dbReference type="RefSeq" id="WP_188130040.1">
    <property type="nucleotide sequence ID" value="NZ_FRCB01000018.1"/>
</dbReference>
<dbReference type="GO" id="GO:0015888">
    <property type="term" value="P:thiamine transport"/>
    <property type="evidence" value="ECO:0007669"/>
    <property type="project" value="TreeGrafter"/>
</dbReference>